<feature type="binding site" evidence="1">
    <location>
        <begin position="11"/>
        <end position="18"/>
    </location>
    <ligand>
        <name>substrate</name>
    </ligand>
</feature>
<protein>
    <submittedName>
        <fullName evidence="3">Uncharacterized protein</fullName>
    </submittedName>
</protein>
<dbReference type="CDD" id="cd07067">
    <property type="entry name" value="HP_PGM_like"/>
    <property type="match status" value="1"/>
</dbReference>
<feature type="binding site" evidence="1">
    <location>
        <position position="68"/>
    </location>
    <ligand>
        <name>substrate</name>
    </ligand>
</feature>
<evidence type="ECO:0000256" key="1">
    <source>
        <dbReference type="PIRSR" id="PIRSR613078-2"/>
    </source>
</evidence>
<dbReference type="PANTHER" id="PTHR46192">
    <property type="entry name" value="BROAD-RANGE ACID PHOSPHATASE DET1"/>
    <property type="match status" value="1"/>
</dbReference>
<proteinExistence type="predicted"/>
<dbReference type="EMBL" id="JAVHNQ010000002">
    <property type="protein sequence ID" value="KAK6354936.1"/>
    <property type="molecule type" value="Genomic_DNA"/>
</dbReference>
<feature type="compositionally biased region" description="Basic residues" evidence="2">
    <location>
        <begin position="227"/>
        <end position="239"/>
    </location>
</feature>
<evidence type="ECO:0000256" key="2">
    <source>
        <dbReference type="SAM" id="MobiDB-lite"/>
    </source>
</evidence>
<name>A0AAV9V551_9PEZI</name>
<dbReference type="InterPro" id="IPR013078">
    <property type="entry name" value="His_Pase_superF_clade-1"/>
</dbReference>
<dbReference type="Pfam" id="PF00300">
    <property type="entry name" value="His_Phos_1"/>
    <property type="match status" value="1"/>
</dbReference>
<dbReference type="Proteomes" id="UP001375240">
    <property type="component" value="Unassembled WGS sequence"/>
</dbReference>
<feature type="region of interest" description="Disordered" evidence="2">
    <location>
        <begin position="405"/>
        <end position="445"/>
    </location>
</feature>
<gene>
    <name evidence="3" type="ORF">TWF696_004064</name>
</gene>
<accession>A0AAV9V551</accession>
<feature type="region of interest" description="Disordered" evidence="2">
    <location>
        <begin position="210"/>
        <end position="306"/>
    </location>
</feature>
<feature type="compositionally biased region" description="Low complexity" evidence="2">
    <location>
        <begin position="284"/>
        <end position="299"/>
    </location>
</feature>
<keyword evidence="4" id="KW-1185">Reference proteome</keyword>
<dbReference type="Gene3D" id="3.40.50.1240">
    <property type="entry name" value="Phosphoglycerate mutase-like"/>
    <property type="match status" value="1"/>
</dbReference>
<feature type="compositionally biased region" description="Basic residues" evidence="2">
    <location>
        <begin position="266"/>
        <end position="283"/>
    </location>
</feature>
<feature type="compositionally biased region" description="Polar residues" evidence="2">
    <location>
        <begin position="428"/>
        <end position="445"/>
    </location>
</feature>
<dbReference type="AlphaFoldDB" id="A0AAV9V551"/>
<dbReference type="InterPro" id="IPR052765">
    <property type="entry name" value="PGM-Related"/>
</dbReference>
<dbReference type="SMART" id="SM00855">
    <property type="entry name" value="PGAM"/>
    <property type="match status" value="1"/>
</dbReference>
<reference evidence="3 4" key="1">
    <citation type="submission" date="2019-10" db="EMBL/GenBank/DDBJ databases">
        <authorList>
            <person name="Palmer J.M."/>
        </authorList>
    </citation>
    <scope>NUCLEOTIDE SEQUENCE [LARGE SCALE GENOMIC DNA]</scope>
    <source>
        <strain evidence="3 4">TWF696</strain>
    </source>
</reference>
<evidence type="ECO:0000313" key="3">
    <source>
        <dbReference type="EMBL" id="KAK6354936.1"/>
    </source>
</evidence>
<sequence>MGRPRLIVLIRHAQSEGNQNKAIHQTIPDHRVKLTAFGHEQARAAGHRLKELLLPEDKLQIYTSPYRRTRETTAGILESLGEEWKPKTTVYEEPRIREQDKIWQERAAYGHFFYRIPNGESAADAYDRVSGFNESLWRQFAEPDCPSVIVLVTHGLMTRVFLMKWYHYTVEEFEDWMNIEHCQFVTMRRNFKGKYDLETKLRTWTQYEREQEQAAKNNPDLAAQRAAKQKKFASQRKKWGGCPDGCSHGGSPPQAALLTVKEPPSHHHQHQHQHQHQHDKHHNSNSNSHNNHNSHSHSQPNLSTSIDQNDKDVIEKAITANLCSNCGHEIKSKSKKMLRPIVRVDPPSVDTSSDDDLVNICRDTKLHSSMIRGRDGGGSKSGFNSDYEAEDEIDSDKLAEVADAHGTLHVGHRRADRLGDLKSDSEWSRGSQADSDTNGADDNKN</sequence>
<organism evidence="3 4">
    <name type="scientific">Orbilia brochopaga</name>
    <dbReference type="NCBI Taxonomy" id="3140254"/>
    <lineage>
        <taxon>Eukaryota</taxon>
        <taxon>Fungi</taxon>
        <taxon>Dikarya</taxon>
        <taxon>Ascomycota</taxon>
        <taxon>Pezizomycotina</taxon>
        <taxon>Orbiliomycetes</taxon>
        <taxon>Orbiliales</taxon>
        <taxon>Orbiliaceae</taxon>
        <taxon>Orbilia</taxon>
    </lineage>
</organism>
<dbReference type="InterPro" id="IPR029033">
    <property type="entry name" value="His_PPase_superfam"/>
</dbReference>
<feature type="compositionally biased region" description="Basic and acidic residues" evidence="2">
    <location>
        <begin position="416"/>
        <end position="427"/>
    </location>
</feature>
<evidence type="ECO:0000313" key="4">
    <source>
        <dbReference type="Proteomes" id="UP001375240"/>
    </source>
</evidence>
<dbReference type="SUPFAM" id="SSF53254">
    <property type="entry name" value="Phosphoglycerate mutase-like"/>
    <property type="match status" value="1"/>
</dbReference>
<comment type="caution">
    <text evidence="3">The sequence shown here is derived from an EMBL/GenBank/DDBJ whole genome shotgun (WGS) entry which is preliminary data.</text>
</comment>